<dbReference type="Gene3D" id="3.30.70.890">
    <property type="entry name" value="GHMP kinase, C-terminal domain"/>
    <property type="match status" value="1"/>
</dbReference>
<keyword evidence="8 13" id="KW-0547">Nucleotide-binding</keyword>
<evidence type="ECO:0000313" key="17">
    <source>
        <dbReference type="Proteomes" id="UP001319803"/>
    </source>
</evidence>
<keyword evidence="9 13" id="KW-0418">Kinase</keyword>
<dbReference type="Gene3D" id="3.30.230.10">
    <property type="match status" value="1"/>
</dbReference>
<dbReference type="PANTHER" id="PTHR20861:SF1">
    <property type="entry name" value="HOMOSERINE KINASE"/>
    <property type="match status" value="1"/>
</dbReference>
<evidence type="ECO:0000256" key="4">
    <source>
        <dbReference type="ARBA" id="ARBA00017858"/>
    </source>
</evidence>
<dbReference type="PIRSF" id="PIRSF000676">
    <property type="entry name" value="Homoser_kin"/>
    <property type="match status" value="1"/>
</dbReference>
<feature type="domain" description="GHMP kinase C-terminal" evidence="15">
    <location>
        <begin position="223"/>
        <end position="291"/>
    </location>
</feature>
<dbReference type="InterPro" id="IPR014721">
    <property type="entry name" value="Ribsml_uS5_D2-typ_fold_subgr"/>
</dbReference>
<feature type="domain" description="GHMP kinase N-terminal" evidence="14">
    <location>
        <begin position="79"/>
        <end position="161"/>
    </location>
</feature>
<dbReference type="SUPFAM" id="SSF54211">
    <property type="entry name" value="Ribosomal protein S5 domain 2-like"/>
    <property type="match status" value="1"/>
</dbReference>
<evidence type="ECO:0000256" key="8">
    <source>
        <dbReference type="ARBA" id="ARBA00022741"/>
    </source>
</evidence>
<evidence type="ECO:0000256" key="7">
    <source>
        <dbReference type="ARBA" id="ARBA00022697"/>
    </source>
</evidence>
<evidence type="ECO:0000256" key="3">
    <source>
        <dbReference type="ARBA" id="ARBA00012078"/>
    </source>
</evidence>
<evidence type="ECO:0000256" key="9">
    <source>
        <dbReference type="ARBA" id="ARBA00022777"/>
    </source>
</evidence>
<dbReference type="PANTHER" id="PTHR20861">
    <property type="entry name" value="HOMOSERINE/4-DIPHOSPHOCYTIDYL-2-C-METHYL-D-ERYTHRITOL KINASE"/>
    <property type="match status" value="1"/>
</dbReference>
<dbReference type="Pfam" id="PF08544">
    <property type="entry name" value="GHMP_kinases_C"/>
    <property type="match status" value="1"/>
</dbReference>
<dbReference type="InterPro" id="IPR006203">
    <property type="entry name" value="GHMP_knse_ATP-bd_CS"/>
</dbReference>
<accession>A0ABN6K248</accession>
<dbReference type="PROSITE" id="PS00627">
    <property type="entry name" value="GHMP_KINASES_ATP"/>
    <property type="match status" value="1"/>
</dbReference>
<evidence type="ECO:0000259" key="14">
    <source>
        <dbReference type="Pfam" id="PF00288"/>
    </source>
</evidence>
<dbReference type="Pfam" id="PF00288">
    <property type="entry name" value="GHMP_kinases_N"/>
    <property type="match status" value="1"/>
</dbReference>
<dbReference type="InterPro" id="IPR020568">
    <property type="entry name" value="Ribosomal_Su5_D2-typ_SF"/>
</dbReference>
<keyword evidence="6 13" id="KW-0808">Transferase</keyword>
<evidence type="ECO:0000256" key="2">
    <source>
        <dbReference type="ARBA" id="ARBA00007370"/>
    </source>
</evidence>
<evidence type="ECO:0000256" key="1">
    <source>
        <dbReference type="ARBA" id="ARBA00005015"/>
    </source>
</evidence>
<dbReference type="InterPro" id="IPR006204">
    <property type="entry name" value="GHMP_kinase_N_dom"/>
</dbReference>
<sequence length="323" mass="35570">MRKKKLVIQRLLYNKFTMSTISVIVPATTANIGPAFDCIGSALTMYNQFYFAKREKDESQLNINVIGREASKVKCDYNNLVYKAFTYLYRHIGEIPPKISIKIKLGIPLSRGLGSSATAIIGGLIGANELAGQPLSKLELMNLAIKLEGHPDNVVPALFGKCQLSIKQGIDWEAYPINWHSSIIPLIVIPDFELLTEKARSVIPKTVSIDDAIFNIAHMGLLIKSLEIGNGKWLSSALQDKLHQPYRQNLIKGYDIVRQAAIRAGAYGVVISGAGPTLLVLTSFENISSIECATKEAWLTQAVTSETKLLSIDNCGARINYFE</sequence>
<keyword evidence="7 13" id="KW-0791">Threonine biosynthesis</keyword>
<comment type="catalytic activity">
    <reaction evidence="11 13">
        <text>L-homoserine + ATP = O-phospho-L-homoserine + ADP + H(+)</text>
        <dbReference type="Rhea" id="RHEA:13985"/>
        <dbReference type="ChEBI" id="CHEBI:15378"/>
        <dbReference type="ChEBI" id="CHEBI:30616"/>
        <dbReference type="ChEBI" id="CHEBI:57476"/>
        <dbReference type="ChEBI" id="CHEBI:57590"/>
        <dbReference type="ChEBI" id="CHEBI:456216"/>
        <dbReference type="EC" id="2.7.1.39"/>
    </reaction>
</comment>
<evidence type="ECO:0000256" key="12">
    <source>
        <dbReference type="ARBA" id="ARBA00049954"/>
    </source>
</evidence>
<organism evidence="16 17">
    <name type="scientific">cyanobacterium endosymbiont of Braarudosphaera bigelowii</name>
    <dbReference type="NCBI Taxonomy" id="1285375"/>
    <lineage>
        <taxon>Bacteria</taxon>
        <taxon>Bacillati</taxon>
        <taxon>Cyanobacteriota</taxon>
        <taxon>Cyanophyceae</taxon>
        <taxon>Oscillatoriophycideae</taxon>
        <taxon>Chroococcales</taxon>
        <taxon>Aphanothecaceae</taxon>
        <taxon>Candidatus Atelocyanobacterium</taxon>
        <taxon>Candidatus Atelocyanobacterium thalassae</taxon>
    </lineage>
</organism>
<evidence type="ECO:0000256" key="10">
    <source>
        <dbReference type="ARBA" id="ARBA00022840"/>
    </source>
</evidence>
<keyword evidence="10 13" id="KW-0067">ATP-binding</keyword>
<evidence type="ECO:0000256" key="6">
    <source>
        <dbReference type="ARBA" id="ARBA00022679"/>
    </source>
</evidence>
<gene>
    <name evidence="13" type="primary">thrB</name>
    <name evidence="16" type="ORF">CPARK_000114500</name>
</gene>
<dbReference type="HAMAP" id="MF_00384">
    <property type="entry name" value="Homoser_kinase"/>
    <property type="match status" value="1"/>
</dbReference>
<comment type="similarity">
    <text evidence="2 13">Belongs to the GHMP kinase family. Homoserine kinase subfamily.</text>
</comment>
<protein>
    <recommendedName>
        <fullName evidence="4 13">Homoserine kinase</fullName>
        <shortName evidence="13">HK</shortName>
        <shortName evidence="13">HSK</shortName>
        <ecNumber evidence="3 13">2.7.1.39</ecNumber>
    </recommendedName>
</protein>
<evidence type="ECO:0000256" key="13">
    <source>
        <dbReference type="HAMAP-Rule" id="MF_00384"/>
    </source>
</evidence>
<dbReference type="InterPro" id="IPR013750">
    <property type="entry name" value="GHMP_kinase_C_dom"/>
</dbReference>
<dbReference type="EC" id="2.7.1.39" evidence="3 13"/>
<dbReference type="InterPro" id="IPR036554">
    <property type="entry name" value="GHMP_kinase_C_sf"/>
</dbReference>
<keyword evidence="17" id="KW-1185">Reference proteome</keyword>
<comment type="pathway">
    <text evidence="1 13">Amino-acid biosynthesis; L-threonine biosynthesis; L-threonine from L-aspartate: step 4/5.</text>
</comment>
<dbReference type="PRINTS" id="PR00958">
    <property type="entry name" value="HOMSERKINASE"/>
</dbReference>
<evidence type="ECO:0000313" key="16">
    <source>
        <dbReference type="EMBL" id="BDA40308.1"/>
    </source>
</evidence>
<comment type="subcellular location">
    <subcellularLocation>
        <location evidence="13">Cytoplasm</location>
    </subcellularLocation>
</comment>
<comment type="function">
    <text evidence="12 13">Catalyzes the ATP-dependent phosphorylation of L-homoserine to L-homoserine phosphate.</text>
</comment>
<dbReference type="SUPFAM" id="SSF55060">
    <property type="entry name" value="GHMP Kinase, C-terminal domain"/>
    <property type="match status" value="1"/>
</dbReference>
<dbReference type="Proteomes" id="UP001319803">
    <property type="component" value="Chromosome"/>
</dbReference>
<dbReference type="NCBIfam" id="NF002288">
    <property type="entry name" value="PRK01212.1-4"/>
    <property type="match status" value="1"/>
</dbReference>
<evidence type="ECO:0000256" key="5">
    <source>
        <dbReference type="ARBA" id="ARBA00022605"/>
    </source>
</evidence>
<evidence type="ECO:0000256" key="11">
    <source>
        <dbReference type="ARBA" id="ARBA00049375"/>
    </source>
</evidence>
<feature type="binding site" evidence="13">
    <location>
        <begin position="108"/>
        <end position="118"/>
    </location>
    <ligand>
        <name>ATP</name>
        <dbReference type="ChEBI" id="CHEBI:30616"/>
    </ligand>
</feature>
<keyword evidence="13" id="KW-0963">Cytoplasm</keyword>
<proteinExistence type="inferred from homology"/>
<dbReference type="InterPro" id="IPR000870">
    <property type="entry name" value="Homoserine_kinase"/>
</dbReference>
<dbReference type="NCBIfam" id="TIGR00191">
    <property type="entry name" value="thrB"/>
    <property type="match status" value="1"/>
</dbReference>
<dbReference type="EMBL" id="AP024987">
    <property type="protein sequence ID" value="BDA40308.1"/>
    <property type="molecule type" value="Genomic_DNA"/>
</dbReference>
<keyword evidence="5 13" id="KW-0028">Amino-acid biosynthesis</keyword>
<dbReference type="GO" id="GO:0016301">
    <property type="term" value="F:kinase activity"/>
    <property type="evidence" value="ECO:0007669"/>
    <property type="project" value="UniProtKB-KW"/>
</dbReference>
<reference evidence="16 17" key="1">
    <citation type="submission" date="2021-08" db="EMBL/GenBank/DDBJ databases">
        <title>Endosymbiont genome of Braarudosphaera bigelowii.</title>
        <authorList>
            <person name="Suzuki S."/>
            <person name="Ishida K."/>
        </authorList>
    </citation>
    <scope>NUCLEOTIDE SEQUENCE [LARGE SCALE GENOMIC DNA]</scope>
    <source>
        <strain evidence="16">CPSB-1</strain>
    </source>
</reference>
<evidence type="ECO:0000259" key="15">
    <source>
        <dbReference type="Pfam" id="PF08544"/>
    </source>
</evidence>
<name>A0ABN6K248_9CHRO</name>